<dbReference type="GeneID" id="115882915"/>
<dbReference type="SMART" id="SM00651">
    <property type="entry name" value="Sm"/>
    <property type="match status" value="1"/>
</dbReference>
<dbReference type="GO" id="GO:0005683">
    <property type="term" value="C:U7 snRNP"/>
    <property type="evidence" value="ECO:0007669"/>
    <property type="project" value="TreeGrafter"/>
</dbReference>
<dbReference type="GO" id="GO:0006398">
    <property type="term" value="P:mRNA 3'-end processing by stem-loop binding and cleavage"/>
    <property type="evidence" value="ECO:0007669"/>
    <property type="project" value="TreeGrafter"/>
</dbReference>
<reference evidence="4" key="1">
    <citation type="submission" date="2025-08" db="UniProtKB">
        <authorList>
            <consortium name="RefSeq"/>
        </authorList>
    </citation>
    <scope>IDENTIFICATION</scope>
    <source>
        <tissue evidence="4">Gonads</tissue>
    </source>
</reference>
<dbReference type="CTD" id="134353"/>
<dbReference type="Gene3D" id="2.30.30.100">
    <property type="match status" value="1"/>
</dbReference>
<dbReference type="PANTHER" id="PTHR21415:SF1">
    <property type="entry name" value="U7 SNRNA-ASSOCIATED SM-LIKE PROTEIN LSM11"/>
    <property type="match status" value="1"/>
</dbReference>
<feature type="region of interest" description="Disordered" evidence="1">
    <location>
        <begin position="1"/>
        <end position="23"/>
    </location>
</feature>
<proteinExistence type="predicted"/>
<feature type="domain" description="Sm" evidence="2">
    <location>
        <begin position="118"/>
        <end position="231"/>
    </location>
</feature>
<dbReference type="InParanoid" id="A0A6J2XZV5"/>
<protein>
    <submittedName>
        <fullName evidence="4">U7 snRNA-associated Sm-like protein LSm11</fullName>
    </submittedName>
</protein>
<evidence type="ECO:0000256" key="1">
    <source>
        <dbReference type="SAM" id="MobiDB-lite"/>
    </source>
</evidence>
<dbReference type="KEGG" id="soy:115882915"/>
<organism evidence="3 4">
    <name type="scientific">Sitophilus oryzae</name>
    <name type="common">Rice weevil</name>
    <name type="synonym">Curculio oryzae</name>
    <dbReference type="NCBI Taxonomy" id="7048"/>
    <lineage>
        <taxon>Eukaryota</taxon>
        <taxon>Metazoa</taxon>
        <taxon>Ecdysozoa</taxon>
        <taxon>Arthropoda</taxon>
        <taxon>Hexapoda</taxon>
        <taxon>Insecta</taxon>
        <taxon>Pterygota</taxon>
        <taxon>Neoptera</taxon>
        <taxon>Endopterygota</taxon>
        <taxon>Coleoptera</taxon>
        <taxon>Polyphaga</taxon>
        <taxon>Cucujiformia</taxon>
        <taxon>Curculionidae</taxon>
        <taxon>Dryophthorinae</taxon>
        <taxon>Sitophilus</taxon>
    </lineage>
</organism>
<dbReference type="OrthoDB" id="10002367at2759"/>
<dbReference type="FunCoup" id="A0A6J2XZV5">
    <property type="interactions" value="242"/>
</dbReference>
<sequence>MADHPGPSGVNKQENTAKNTENQRAVDFFSEKFDPLAVLYSDKVNLPHSKAKPYDNLAMWNSKYQARENVPKKTKKTDQGPAPQRNWLPHQLPVASKKRQRIEKNVFTRMDAVQGPLALLRKYVKEKTRIKIVTRNDKGVRGYCTAFLLAFDKHFNLALDEVEEFWKRSIKTKFTVPTNASGTGDVSMKKSGNHVQVPPVKTKQISKNTEECQRYVQRMVMRGEHVVLICALLENT</sequence>
<accession>A0A6J2XZV5</accession>
<name>A0A6J2XZV5_SITOR</name>
<dbReference type="RefSeq" id="XP_030757043.1">
    <property type="nucleotide sequence ID" value="XM_030901183.1"/>
</dbReference>
<gene>
    <name evidence="4" type="primary">LOC115882915</name>
</gene>
<dbReference type="SUPFAM" id="SSF50182">
    <property type="entry name" value="Sm-like ribonucleoproteins"/>
    <property type="match status" value="1"/>
</dbReference>
<dbReference type="Proteomes" id="UP000504635">
    <property type="component" value="Unplaced"/>
</dbReference>
<dbReference type="GO" id="GO:0071209">
    <property type="term" value="F:U7 snRNA binding"/>
    <property type="evidence" value="ECO:0007669"/>
    <property type="project" value="InterPro"/>
</dbReference>
<evidence type="ECO:0000313" key="3">
    <source>
        <dbReference type="Proteomes" id="UP000504635"/>
    </source>
</evidence>
<dbReference type="Pfam" id="PF01423">
    <property type="entry name" value="LSM"/>
    <property type="match status" value="1"/>
</dbReference>
<dbReference type="InterPro" id="IPR010920">
    <property type="entry name" value="LSM_dom_sf"/>
</dbReference>
<evidence type="ECO:0000259" key="2">
    <source>
        <dbReference type="SMART" id="SM00651"/>
    </source>
</evidence>
<dbReference type="InterPro" id="IPR001163">
    <property type="entry name" value="Sm_dom_euk/arc"/>
</dbReference>
<dbReference type="InterPro" id="IPR039267">
    <property type="entry name" value="Lsm11"/>
</dbReference>
<dbReference type="AlphaFoldDB" id="A0A6J2XZV5"/>
<keyword evidence="3" id="KW-1185">Reference proteome</keyword>
<evidence type="ECO:0000313" key="4">
    <source>
        <dbReference type="RefSeq" id="XP_030757043.1"/>
    </source>
</evidence>
<dbReference type="PANTHER" id="PTHR21415">
    <property type="entry name" value="U7 SNRNA-ASSOCIATED SM-LIKE PROTEIN LSM11"/>
    <property type="match status" value="1"/>
</dbReference>
<feature type="region of interest" description="Disordered" evidence="1">
    <location>
        <begin position="68"/>
        <end position="88"/>
    </location>
</feature>
<feature type="compositionally biased region" description="Polar residues" evidence="1">
    <location>
        <begin position="10"/>
        <end position="23"/>
    </location>
</feature>